<evidence type="ECO:0008006" key="4">
    <source>
        <dbReference type="Google" id="ProtNLM"/>
    </source>
</evidence>
<comment type="caution">
    <text evidence="2">The sequence shown here is derived from an EMBL/GenBank/DDBJ whole genome shotgun (WGS) entry which is preliminary data.</text>
</comment>
<name>A0ABU7MJL9_9ACTN</name>
<evidence type="ECO:0000256" key="1">
    <source>
        <dbReference type="SAM" id="MobiDB-lite"/>
    </source>
</evidence>
<evidence type="ECO:0000313" key="2">
    <source>
        <dbReference type="EMBL" id="MEE3853205.1"/>
    </source>
</evidence>
<organism evidence="2 3">
    <name type="scientific">Gordonia sesuvii</name>
    <dbReference type="NCBI Taxonomy" id="3116777"/>
    <lineage>
        <taxon>Bacteria</taxon>
        <taxon>Bacillati</taxon>
        <taxon>Actinomycetota</taxon>
        <taxon>Actinomycetes</taxon>
        <taxon>Mycobacteriales</taxon>
        <taxon>Gordoniaceae</taxon>
        <taxon>Gordonia</taxon>
    </lineage>
</organism>
<sequence>MSRPSPSTGMAGMSRQLRQFDKGGVAFDLPDPPPPSQDAQRDARRGGYAVALDGRFVLSAELIAVLAPVLDRFTGTQPSDAEVADVATVVVSAVAVLDLADLLITERDATLRTADLGPDKAAEARSLILRLRRPVTAAPPDAAGLSNGTWTAEIIELARERDEPLAAALASCPFLTATGGRGRPRSARLVATLSDLDLAVTECLRFCSARAAARRAAAQREIDSAAAAETARAADQAALDRLGVPPPPKISRVTVGHPDAEPGRFITRWRGRRAGS</sequence>
<dbReference type="RefSeq" id="WP_330436149.1">
    <property type="nucleotide sequence ID" value="NZ_JAZDUF010000009.1"/>
</dbReference>
<dbReference type="EMBL" id="JAZDUF010000009">
    <property type="protein sequence ID" value="MEE3853205.1"/>
    <property type="molecule type" value="Genomic_DNA"/>
</dbReference>
<proteinExistence type="predicted"/>
<feature type="region of interest" description="Disordered" evidence="1">
    <location>
        <begin position="22"/>
        <end position="44"/>
    </location>
</feature>
<reference evidence="2 3" key="1">
    <citation type="submission" date="2024-01" db="EMBL/GenBank/DDBJ databases">
        <title>Draft genome sequence of Gordonia sp. LSe1-13.</title>
        <authorList>
            <person name="Suphannarot A."/>
            <person name="Mingma R."/>
        </authorList>
    </citation>
    <scope>NUCLEOTIDE SEQUENCE [LARGE SCALE GENOMIC DNA]</scope>
    <source>
        <strain evidence="2 3">LSe1-13</strain>
    </source>
</reference>
<accession>A0ABU7MJL9</accession>
<gene>
    <name evidence="2" type="ORF">VZC37_22905</name>
</gene>
<evidence type="ECO:0000313" key="3">
    <source>
        <dbReference type="Proteomes" id="UP001347146"/>
    </source>
</evidence>
<keyword evidence="3" id="KW-1185">Reference proteome</keyword>
<protein>
    <recommendedName>
        <fullName evidence="4">DUF222 domain-containing protein</fullName>
    </recommendedName>
</protein>
<dbReference type="Proteomes" id="UP001347146">
    <property type="component" value="Unassembled WGS sequence"/>
</dbReference>